<dbReference type="Proteomes" id="UP001194696">
    <property type="component" value="Unassembled WGS sequence"/>
</dbReference>
<proteinExistence type="predicted"/>
<gene>
    <name evidence="2" type="ORF">BGZ96_008998</name>
</gene>
<protein>
    <recommendedName>
        <fullName evidence="4">Secreted protein</fullName>
    </recommendedName>
</protein>
<name>A0ABQ7JY16_9FUNG</name>
<dbReference type="EMBL" id="JAAAIM010000526">
    <property type="protein sequence ID" value="KAG0287024.1"/>
    <property type="molecule type" value="Genomic_DNA"/>
</dbReference>
<feature type="signal peptide" evidence="1">
    <location>
        <begin position="1"/>
        <end position="28"/>
    </location>
</feature>
<sequence length="85" mass="9210">MTFKLTSLIFFTLAVVMVFISSAQTVDALPYWCTCGEDASKTHSACNSAGGNWDGGSCGCDQSAIHNNFIYFCGRLNGGKPRCWE</sequence>
<evidence type="ECO:0000313" key="3">
    <source>
        <dbReference type="Proteomes" id="UP001194696"/>
    </source>
</evidence>
<comment type="caution">
    <text evidence="2">The sequence shown here is derived from an EMBL/GenBank/DDBJ whole genome shotgun (WGS) entry which is preliminary data.</text>
</comment>
<keyword evidence="3" id="KW-1185">Reference proteome</keyword>
<evidence type="ECO:0000256" key="1">
    <source>
        <dbReference type="SAM" id="SignalP"/>
    </source>
</evidence>
<feature type="chain" id="PRO_5046771618" description="Secreted protein" evidence="1">
    <location>
        <begin position="29"/>
        <end position="85"/>
    </location>
</feature>
<keyword evidence="1" id="KW-0732">Signal</keyword>
<accession>A0ABQ7JY16</accession>
<organism evidence="2 3">
    <name type="scientific">Linnemannia gamsii</name>
    <dbReference type="NCBI Taxonomy" id="64522"/>
    <lineage>
        <taxon>Eukaryota</taxon>
        <taxon>Fungi</taxon>
        <taxon>Fungi incertae sedis</taxon>
        <taxon>Mucoromycota</taxon>
        <taxon>Mortierellomycotina</taxon>
        <taxon>Mortierellomycetes</taxon>
        <taxon>Mortierellales</taxon>
        <taxon>Mortierellaceae</taxon>
        <taxon>Linnemannia</taxon>
    </lineage>
</organism>
<reference evidence="2 3" key="1">
    <citation type="journal article" date="2020" name="Fungal Divers.">
        <title>Resolving the Mortierellaceae phylogeny through synthesis of multi-gene phylogenetics and phylogenomics.</title>
        <authorList>
            <person name="Vandepol N."/>
            <person name="Liber J."/>
            <person name="Desiro A."/>
            <person name="Na H."/>
            <person name="Kennedy M."/>
            <person name="Barry K."/>
            <person name="Grigoriev I.V."/>
            <person name="Miller A.N."/>
            <person name="O'Donnell K."/>
            <person name="Stajich J.E."/>
            <person name="Bonito G."/>
        </authorList>
    </citation>
    <scope>NUCLEOTIDE SEQUENCE [LARGE SCALE GENOMIC DNA]</scope>
    <source>
        <strain evidence="2 3">AD045</strain>
    </source>
</reference>
<evidence type="ECO:0000313" key="2">
    <source>
        <dbReference type="EMBL" id="KAG0287024.1"/>
    </source>
</evidence>
<evidence type="ECO:0008006" key="4">
    <source>
        <dbReference type="Google" id="ProtNLM"/>
    </source>
</evidence>